<dbReference type="GO" id="GO:0016811">
    <property type="term" value="F:hydrolase activity, acting on carbon-nitrogen (but not peptide) bonds, in linear amides"/>
    <property type="evidence" value="ECO:0007669"/>
    <property type="project" value="TreeGrafter"/>
</dbReference>
<accession>A0A7X2TNF8</accession>
<evidence type="ECO:0000256" key="3">
    <source>
        <dbReference type="ARBA" id="ARBA00022801"/>
    </source>
</evidence>
<dbReference type="AlphaFoldDB" id="A0A7X2TNF8"/>
<gene>
    <name evidence="6" type="ORF">FYJ60_07750</name>
</gene>
<keyword evidence="7" id="KW-1185">Reference proteome</keyword>
<dbReference type="InterPro" id="IPR049842">
    <property type="entry name" value="Diketo_inos_hlase_IolN"/>
</dbReference>
<comment type="cofactor">
    <cofactor evidence="1">
        <name>Zn(2+)</name>
        <dbReference type="ChEBI" id="CHEBI:29105"/>
    </cofactor>
</comment>
<protein>
    <submittedName>
        <fullName evidence="6">Creatininase family protein</fullName>
    </submittedName>
</protein>
<dbReference type="InterPro" id="IPR024087">
    <property type="entry name" value="Creatininase-like_sf"/>
</dbReference>
<keyword evidence="2" id="KW-0479">Metal-binding</keyword>
<dbReference type="EMBL" id="VUMV01000005">
    <property type="protein sequence ID" value="MST82207.1"/>
    <property type="molecule type" value="Genomic_DNA"/>
</dbReference>
<dbReference type="NCBIfam" id="NF041098">
    <property type="entry name" value="diketo_inos_hlase_IolN"/>
    <property type="match status" value="1"/>
</dbReference>
<dbReference type="Pfam" id="PF02633">
    <property type="entry name" value="Creatininase"/>
    <property type="match status" value="1"/>
</dbReference>
<dbReference type="Gene3D" id="3.40.50.10310">
    <property type="entry name" value="Creatininase"/>
    <property type="match status" value="1"/>
</dbReference>
<reference evidence="6 7" key="1">
    <citation type="submission" date="2019-08" db="EMBL/GenBank/DDBJ databases">
        <title>In-depth cultivation of the pig gut microbiome towards novel bacterial diversity and tailored functional studies.</title>
        <authorList>
            <person name="Wylensek D."/>
            <person name="Hitch T.C.A."/>
            <person name="Clavel T."/>
        </authorList>
    </citation>
    <scope>NUCLEOTIDE SEQUENCE [LARGE SCALE GENOMIC DNA]</scope>
    <source>
        <strain evidence="6 7">Oil+RF-744-WCA-WT-13</strain>
    </source>
</reference>
<dbReference type="GO" id="GO:0046872">
    <property type="term" value="F:metal ion binding"/>
    <property type="evidence" value="ECO:0007669"/>
    <property type="project" value="UniProtKB-KW"/>
</dbReference>
<evidence type="ECO:0000256" key="2">
    <source>
        <dbReference type="ARBA" id="ARBA00022723"/>
    </source>
</evidence>
<dbReference type="PANTHER" id="PTHR35005:SF1">
    <property type="entry name" value="2-AMINO-5-FORMYLAMINO-6-RIBOSYLAMINOPYRIMIDIN-4(3H)-ONE 5'-MONOPHOSPHATE DEFORMYLASE"/>
    <property type="match status" value="1"/>
</dbReference>
<name>A0A7X2TNF8_9FIRM</name>
<proteinExistence type="inferred from homology"/>
<dbReference type="RefSeq" id="WP_154458123.1">
    <property type="nucleotide sequence ID" value="NZ_VUMV01000005.1"/>
</dbReference>
<dbReference type="InterPro" id="IPR003785">
    <property type="entry name" value="Creatininase/forma_Hydrolase"/>
</dbReference>
<dbReference type="Proteomes" id="UP000466864">
    <property type="component" value="Unassembled WGS sequence"/>
</dbReference>
<evidence type="ECO:0000256" key="1">
    <source>
        <dbReference type="ARBA" id="ARBA00001947"/>
    </source>
</evidence>
<comment type="similarity">
    <text evidence="5">Belongs to the creatininase superfamily.</text>
</comment>
<evidence type="ECO:0000256" key="4">
    <source>
        <dbReference type="ARBA" id="ARBA00022833"/>
    </source>
</evidence>
<dbReference type="SUPFAM" id="SSF102215">
    <property type="entry name" value="Creatininase"/>
    <property type="match status" value="1"/>
</dbReference>
<evidence type="ECO:0000313" key="6">
    <source>
        <dbReference type="EMBL" id="MST82207.1"/>
    </source>
</evidence>
<keyword evidence="4" id="KW-0862">Zinc</keyword>
<comment type="caution">
    <text evidence="6">The sequence shown here is derived from an EMBL/GenBank/DDBJ whole genome shotgun (WGS) entry which is preliminary data.</text>
</comment>
<sequence length="321" mass="36212">MSEWNLPYRGRHHMEQDDGIYYQNMTNLEVSERLKKNDVLLMPIGSTENHGPSAPYGEDTYLDTRLCELVAEKTGCTVAMPTWYGSHPYHHLGQKGTIMIPEEVLADYIMYMLAGFWNTGFRKIIIINGHGQDYVIPLAIHKFGKKWQVPAIILYCHFWNAAKEQMGTKEVGGPYEKFFVHADEVEQSWCQALFPELIHQDKAIKTEAAPLLPPGHICDSAELNGGVIKWYNALGSCGMECICQPEGVIGDATKADWHKAEKGVEKTLDYLVKLVNDILEKYPAGTLPPIEMMTQRKKEDIEAVIKGPNAPGGRHIYTLAY</sequence>
<dbReference type="GO" id="GO:0009231">
    <property type="term" value="P:riboflavin biosynthetic process"/>
    <property type="evidence" value="ECO:0007669"/>
    <property type="project" value="TreeGrafter"/>
</dbReference>
<evidence type="ECO:0000313" key="7">
    <source>
        <dbReference type="Proteomes" id="UP000466864"/>
    </source>
</evidence>
<keyword evidence="3" id="KW-0378">Hydrolase</keyword>
<dbReference type="PANTHER" id="PTHR35005">
    <property type="entry name" value="3-DEHYDRO-SCYLLO-INOSOSE HYDROLASE"/>
    <property type="match status" value="1"/>
</dbReference>
<evidence type="ECO:0000256" key="5">
    <source>
        <dbReference type="ARBA" id="ARBA00024029"/>
    </source>
</evidence>
<organism evidence="6 7">
    <name type="scientific">Bilifractor porci</name>
    <dbReference type="NCBI Taxonomy" id="2606636"/>
    <lineage>
        <taxon>Bacteria</taxon>
        <taxon>Bacillati</taxon>
        <taxon>Bacillota</taxon>
        <taxon>Clostridia</taxon>
        <taxon>Lachnospirales</taxon>
        <taxon>Lachnospiraceae</taxon>
        <taxon>Bilifractor</taxon>
    </lineage>
</organism>